<keyword evidence="3" id="KW-1185">Reference proteome</keyword>
<organism evidence="2 3">
    <name type="scientific">Rhizoclosmatium globosum</name>
    <dbReference type="NCBI Taxonomy" id="329046"/>
    <lineage>
        <taxon>Eukaryota</taxon>
        <taxon>Fungi</taxon>
        <taxon>Fungi incertae sedis</taxon>
        <taxon>Chytridiomycota</taxon>
        <taxon>Chytridiomycota incertae sedis</taxon>
        <taxon>Chytridiomycetes</taxon>
        <taxon>Chytridiales</taxon>
        <taxon>Chytriomycetaceae</taxon>
        <taxon>Rhizoclosmatium</taxon>
    </lineage>
</organism>
<dbReference type="EMBL" id="MCGO01000066">
    <property type="protein sequence ID" value="ORY33917.1"/>
    <property type="molecule type" value="Genomic_DNA"/>
</dbReference>
<accession>A0A1Y2BHD0</accession>
<reference evidence="2 3" key="1">
    <citation type="submission" date="2016-07" db="EMBL/GenBank/DDBJ databases">
        <title>Pervasive Adenine N6-methylation of Active Genes in Fungi.</title>
        <authorList>
            <consortium name="DOE Joint Genome Institute"/>
            <person name="Mondo S.J."/>
            <person name="Dannebaum R.O."/>
            <person name="Kuo R.C."/>
            <person name="Labutti K."/>
            <person name="Haridas S."/>
            <person name="Kuo A."/>
            <person name="Salamov A."/>
            <person name="Ahrendt S.R."/>
            <person name="Lipzen A."/>
            <person name="Sullivan W."/>
            <person name="Andreopoulos W.B."/>
            <person name="Clum A."/>
            <person name="Lindquist E."/>
            <person name="Daum C."/>
            <person name="Ramamoorthy G.K."/>
            <person name="Gryganskyi A."/>
            <person name="Culley D."/>
            <person name="Magnuson J.K."/>
            <person name="James T.Y."/>
            <person name="O'Malley M.A."/>
            <person name="Stajich J.E."/>
            <person name="Spatafora J.W."/>
            <person name="Visel A."/>
            <person name="Grigoriev I.V."/>
        </authorList>
    </citation>
    <scope>NUCLEOTIDE SEQUENCE [LARGE SCALE GENOMIC DNA]</scope>
    <source>
        <strain evidence="2 3">JEL800</strain>
    </source>
</reference>
<feature type="compositionally biased region" description="Low complexity" evidence="1">
    <location>
        <begin position="427"/>
        <end position="444"/>
    </location>
</feature>
<feature type="region of interest" description="Disordered" evidence="1">
    <location>
        <begin position="379"/>
        <end position="575"/>
    </location>
</feature>
<comment type="caution">
    <text evidence="2">The sequence shown here is derived from an EMBL/GenBank/DDBJ whole genome shotgun (WGS) entry which is preliminary data.</text>
</comment>
<gene>
    <name evidence="2" type="ORF">BCR33DRAFT_856179</name>
</gene>
<proteinExistence type="predicted"/>
<feature type="compositionally biased region" description="Basic and acidic residues" evidence="1">
    <location>
        <begin position="297"/>
        <end position="306"/>
    </location>
</feature>
<evidence type="ECO:0000313" key="3">
    <source>
        <dbReference type="Proteomes" id="UP000193642"/>
    </source>
</evidence>
<evidence type="ECO:0000313" key="2">
    <source>
        <dbReference type="EMBL" id="ORY33917.1"/>
    </source>
</evidence>
<feature type="region of interest" description="Disordered" evidence="1">
    <location>
        <begin position="1003"/>
        <end position="1076"/>
    </location>
</feature>
<feature type="compositionally biased region" description="Polar residues" evidence="1">
    <location>
        <begin position="415"/>
        <end position="425"/>
    </location>
</feature>
<dbReference type="OrthoDB" id="2126196at2759"/>
<feature type="compositionally biased region" description="Polar residues" evidence="1">
    <location>
        <begin position="516"/>
        <end position="575"/>
    </location>
</feature>
<feature type="region of interest" description="Disordered" evidence="1">
    <location>
        <begin position="291"/>
        <end position="356"/>
    </location>
</feature>
<sequence length="1336" mass="148150">MASDEKSLYNRLKRFTNEQDFQKEYSAWLAFLTQNHPESQQTPNMNLHTLSIQSSWLPVFHVSVALSLPLFSTDPSFQFPFTPFDKLSLRQRKLLACVSSLVAESPLSALNFIATLKSPSTDIKLILTLLDKKVESTSEEKEKTAFRAVIAASITPPQRTERMRLSLVRHYGEKGLQQLAIVCGVAAFHDTITELLCFDIPPPLEKYAQEVLANTGWTVGPYRTSYSKLEKRNQFDGFLDTSSRGQLKSLEEIAAIKEEMRRSSRLGSTTNGSLNRSVDFSRKSLDVSRKSIATSRKSIETSRKSIEISQSRKSIEQGKSMEYIPPTKLPDRRKSKSGTNLPSMERTEEEKDSESNIVHTISVDAIVAIHVLMSRPVSVTASNHPGRKSDTTEPMPIVKTPEHSIVEPNTAPKPTKSTASINKKLTSVIKSSSRGSSIKRQSSSDTGNDMNTTSTPALPTLVPVTSTADGGSPSIAARHERSSSEDSPTGKRASMVQPISTVATSRSVRSARTRGSIISQNQSHGPSSSTTPQPVLSQITSTHLTSPITSQRKSSASNHVTSITSPPESQRKSSASNYYTSISVINESQRSSNFSNHYRVSTKSTFSPPRFSVFSSAKKNKVRASDVVKSSSEKVKSTRSASLPLVFTPDPLETFQLSQPVEQNGIKHPSHNLKRPHKLAYNPFHIPTALLNNPPINRPQKIPLLHPLNPPLHILDKNPTQNHPYLMHSSEKYLCGYIYFKCLPNPYLAAHFTKLLHNAGLSTSQILKATSTARKTPEETPEYPEDYTLLTHILAAKCGSHSKYAYEVAPRLYRASKKNPWAIMEVIGLMGVFAMLHRYSAVMDDMLGLEAEVKEVIQSEYGRELGFGGGGRSEFIVNTPELKESVVGLNIQVAGKGNRNTGKLWGGNIECFTTTLWSQTLWRKGITTDWNTLRDAAFSNTINELLVPDIPPEVEEYATVVLDGTGWNIGTFRSSFRKAVSEHSLAKDKSLSLSLSDLRRRCTSPDLQSPGKFGDTLQVPGMNPVTNGRRRTDYGNTISKPKKVPSNPEGKAPYRTLSFDIPRPSDKDRPRSTRYSTAQFKGGAVKKTMEVASQAAKANQIISTTLKGFPHTTSSLNKWIQENFGFLPRYLTNIHSLDMKRYLCMMLNLLLFTSSDFNTSGHPYLMRRCDKFILGFIYFRSTSNIYLASHFAKLALDNRVDSNMLAKAFERNHGWSGDDSNIPTDFFDLSQLLTAKIATRNVDHYILSMQLMAASRNNPWAVLEVVSLLGLFGLLQRLTAVLDDELGLELEVEKAIQANVKEVLGLNVGKTSANIDSPPFQDKSSNGLLWGGAIRF</sequence>
<evidence type="ECO:0000256" key="1">
    <source>
        <dbReference type="SAM" id="MobiDB-lite"/>
    </source>
</evidence>
<feature type="compositionally biased region" description="Low complexity" evidence="1">
    <location>
        <begin position="500"/>
        <end position="514"/>
    </location>
</feature>
<name>A0A1Y2BHD0_9FUNG</name>
<protein>
    <submittedName>
        <fullName evidence="2">Uncharacterized protein</fullName>
    </submittedName>
</protein>
<dbReference type="Proteomes" id="UP000193642">
    <property type="component" value="Unassembled WGS sequence"/>
</dbReference>
<feature type="compositionally biased region" description="Polar residues" evidence="1">
    <location>
        <begin position="445"/>
        <end position="469"/>
    </location>
</feature>